<dbReference type="GO" id="GO:0016020">
    <property type="term" value="C:membrane"/>
    <property type="evidence" value="ECO:0007669"/>
    <property type="project" value="InterPro"/>
</dbReference>
<proteinExistence type="predicted"/>
<feature type="compositionally biased region" description="Basic and acidic residues" evidence="1">
    <location>
        <begin position="307"/>
        <end position="322"/>
    </location>
</feature>
<organism evidence="2 3">
    <name type="scientific">Ancrocorticia populi</name>
    <dbReference type="NCBI Taxonomy" id="2175228"/>
    <lineage>
        <taxon>Bacteria</taxon>
        <taxon>Bacillati</taxon>
        <taxon>Actinomycetota</taxon>
        <taxon>Actinomycetes</taxon>
        <taxon>Actinomycetales</taxon>
        <taxon>Actinomycetaceae</taxon>
        <taxon>Ancrocorticia</taxon>
    </lineage>
</organism>
<name>A0A2V1K7Q4_9ACTO</name>
<evidence type="ECO:0000313" key="3">
    <source>
        <dbReference type="Proteomes" id="UP000245283"/>
    </source>
</evidence>
<dbReference type="OrthoDB" id="4350157at2"/>
<dbReference type="AlphaFoldDB" id="A0A2V1K7Q4"/>
<dbReference type="GO" id="GO:0055070">
    <property type="term" value="P:copper ion homeostasis"/>
    <property type="evidence" value="ECO:0007669"/>
    <property type="project" value="InterPro"/>
</dbReference>
<comment type="caution">
    <text evidence="2">The sequence shown here is derived from an EMBL/GenBank/DDBJ whole genome shotgun (WGS) entry which is preliminary data.</text>
</comment>
<keyword evidence="3" id="KW-1185">Reference proteome</keyword>
<sequence>MMVDFRYHLVSLVSVFLALAVGIILGAGPLQNSIGNTLTGQIDTLRESRDSLRDELAVTEDQLSGSDSALDVAANELLPGTLTGRNVAIVVLPEASSDAVSDLIESLELAGASVSGQVTLNESYANSEKATYRGAFSNQVSEYIDSLPDNPTNDQVVASALDYVLRKGTGDENAKVLLGSLTAEGDALLSVDREVKDPADAVIVVTPESLNTEDADLTANEKSEIESQTGIYTEMFSEVAGRGPTVGYGRALNDDDLLTTLRGTNEGSTVDSIATTPGRINVPLAVASEISGDHVSLGSQQGADAPLGERVDASSKDNGSDN</sequence>
<dbReference type="EMBL" id="QETB01000002">
    <property type="protein sequence ID" value="PWF26661.1"/>
    <property type="molecule type" value="Genomic_DNA"/>
</dbReference>
<reference evidence="3" key="1">
    <citation type="submission" date="2018-05" db="EMBL/GenBank/DDBJ databases">
        <authorList>
            <person name="Li Y."/>
        </authorList>
    </citation>
    <scope>NUCLEOTIDE SEQUENCE [LARGE SCALE GENOMIC DNA]</scope>
    <source>
        <strain evidence="3">sk1b4</strain>
    </source>
</reference>
<dbReference type="Pfam" id="PF11382">
    <property type="entry name" value="MctB"/>
    <property type="match status" value="1"/>
</dbReference>
<protein>
    <recommendedName>
        <fullName evidence="4">Copper transporter</fullName>
    </recommendedName>
</protein>
<evidence type="ECO:0000256" key="1">
    <source>
        <dbReference type="SAM" id="MobiDB-lite"/>
    </source>
</evidence>
<accession>A0A2V1K7Q4</accession>
<gene>
    <name evidence="2" type="ORF">DD236_05065</name>
</gene>
<evidence type="ECO:0000313" key="2">
    <source>
        <dbReference type="EMBL" id="PWF26661.1"/>
    </source>
</evidence>
<dbReference type="InterPro" id="IPR021522">
    <property type="entry name" value="MctB"/>
</dbReference>
<dbReference type="Proteomes" id="UP000245283">
    <property type="component" value="Unassembled WGS sequence"/>
</dbReference>
<feature type="region of interest" description="Disordered" evidence="1">
    <location>
        <begin position="293"/>
        <end position="322"/>
    </location>
</feature>
<evidence type="ECO:0008006" key="4">
    <source>
        <dbReference type="Google" id="ProtNLM"/>
    </source>
</evidence>